<reference evidence="3" key="2">
    <citation type="submission" date="2016-04" db="UniProtKB">
        <authorList>
            <consortium name="WormBaseParasite"/>
        </authorList>
    </citation>
    <scope>IDENTIFICATION</scope>
</reference>
<keyword evidence="2" id="KW-1185">Reference proteome</keyword>
<feature type="compositionally biased region" description="Basic and acidic residues" evidence="1">
    <location>
        <begin position="219"/>
        <end position="231"/>
    </location>
</feature>
<protein>
    <submittedName>
        <fullName evidence="3">Ty3-gypsy retrotransposon protein</fullName>
    </submittedName>
</protein>
<feature type="compositionally biased region" description="Basic and acidic residues" evidence="1">
    <location>
        <begin position="17"/>
        <end position="35"/>
    </location>
</feature>
<evidence type="ECO:0000313" key="3">
    <source>
        <dbReference type="WBParaSite" id="ACAC_0000933101-mRNA-1"/>
    </source>
</evidence>
<dbReference type="Proteomes" id="UP000035642">
    <property type="component" value="Unassembled WGS sequence"/>
</dbReference>
<dbReference type="PROSITE" id="PS50092">
    <property type="entry name" value="TSP1"/>
    <property type="match status" value="1"/>
</dbReference>
<dbReference type="WBParaSite" id="ACAC_0000933101-mRNA-1">
    <property type="protein sequence ID" value="ACAC_0000933101-mRNA-1"/>
    <property type="gene ID" value="ACAC_0000933101"/>
</dbReference>
<accession>A0A158PAD7</accession>
<feature type="region of interest" description="Disordered" evidence="1">
    <location>
        <begin position="169"/>
        <end position="194"/>
    </location>
</feature>
<reference evidence="2" key="1">
    <citation type="submission" date="2012-09" db="EMBL/GenBank/DDBJ databases">
        <authorList>
            <person name="Martin A.A."/>
        </authorList>
    </citation>
    <scope>NUCLEOTIDE SEQUENCE</scope>
</reference>
<feature type="region of interest" description="Disordered" evidence="1">
    <location>
        <begin position="219"/>
        <end position="241"/>
    </location>
</feature>
<dbReference type="AlphaFoldDB" id="A0A158PAD7"/>
<proteinExistence type="predicted"/>
<feature type="region of interest" description="Disordered" evidence="1">
    <location>
        <begin position="17"/>
        <end position="44"/>
    </location>
</feature>
<dbReference type="InterPro" id="IPR000884">
    <property type="entry name" value="TSP1_rpt"/>
</dbReference>
<sequence>MVTASVRVQFSRSLVKRERENPLEERVDHSEDRGKSRPSGSLDTGLIKENSLIDQIVSTTEAAEIVVPVMSIVSTTEPAEIVVPMMGTNGPKIEKSRKVKKVRKSRRKGLSKARKNLFKSSDIRLHFGEFKPLHIVDKAKMFPKFRRRITDASQARSFAFRTLTVDKEKFDRNESPNAVDSQQRPVADSTNENDVKSAQLLEEIIALETMMTSLEKKVEEAHNGTLHEEGTKPAVVNPSSQKFGYNVDSTADISGSSSSSKQLMPRSFPIVKDQESPLDISSVSSQSGFLPMANKSQKGFHQQPIHFIIETATTIEISRWSDWSEWGDCFCDKELRTRRCIYSSSMSHGCEGESYESRNCTGGWCVTSPPPVRGESTKLNRSPVRSLS</sequence>
<organism evidence="2 3">
    <name type="scientific">Angiostrongylus cantonensis</name>
    <name type="common">Rat lungworm</name>
    <dbReference type="NCBI Taxonomy" id="6313"/>
    <lineage>
        <taxon>Eukaryota</taxon>
        <taxon>Metazoa</taxon>
        <taxon>Ecdysozoa</taxon>
        <taxon>Nematoda</taxon>
        <taxon>Chromadorea</taxon>
        <taxon>Rhabditida</taxon>
        <taxon>Rhabditina</taxon>
        <taxon>Rhabditomorpha</taxon>
        <taxon>Strongyloidea</taxon>
        <taxon>Metastrongylidae</taxon>
        <taxon>Angiostrongylus</taxon>
    </lineage>
</organism>
<evidence type="ECO:0000313" key="2">
    <source>
        <dbReference type="Proteomes" id="UP000035642"/>
    </source>
</evidence>
<feature type="compositionally biased region" description="Polar residues" evidence="1">
    <location>
        <begin position="175"/>
        <end position="192"/>
    </location>
</feature>
<evidence type="ECO:0000256" key="1">
    <source>
        <dbReference type="SAM" id="MobiDB-lite"/>
    </source>
</evidence>
<name>A0A158PAD7_ANGCA</name>